<reference evidence="3" key="1">
    <citation type="journal article" date="2019" name="Int. J. Syst. Evol. Microbiol.">
        <title>The Global Catalogue of Microorganisms (GCM) 10K type strain sequencing project: providing services to taxonomists for standard genome sequencing and annotation.</title>
        <authorList>
            <consortium name="The Broad Institute Genomics Platform"/>
            <consortium name="The Broad Institute Genome Sequencing Center for Infectious Disease"/>
            <person name="Wu L."/>
            <person name="Ma J."/>
        </authorList>
    </citation>
    <scope>NUCLEOTIDE SEQUENCE [LARGE SCALE GENOMIC DNA]</scope>
    <source>
        <strain evidence="3">CGMCC 1.10130</strain>
    </source>
</reference>
<feature type="transmembrane region" description="Helical" evidence="1">
    <location>
        <begin position="12"/>
        <end position="32"/>
    </location>
</feature>
<proteinExistence type="predicted"/>
<comment type="caution">
    <text evidence="2">The sequence shown here is derived from an EMBL/GenBank/DDBJ whole genome shotgun (WGS) entry which is preliminary data.</text>
</comment>
<accession>A0A8J2XMX4</accession>
<gene>
    <name evidence="2" type="ORF">GCM10011369_06490</name>
</gene>
<sequence>MTTISAPSRWRVIAWVVATILVIWGIALSMLMRQPELSEQSQQWLAKANQSTPSEQESMAFYLMLGFDAPSEASPQAYGEQRWRMHVDLAEEGMKLAKASTWRFGLPCYVSMQECLPVIDANIDRINDVLTEKNAWLVRLQLLLTAEPPKAPEQHIMDNVPFPKQQLSSAFELHLASVISAAEKDPEQAFADLNEHLEHLLVHLRGTNVTAYRSLLQRVLTVEMGWLVAYVQQRPEMLHAATTNLTVLQQQPELAASLEPVLDRNFALAVATFDRIDSEGVSTALDWDLTVSELLQRIIWQRHATVNSLAQGYSDALQLMSGSQGLVPIVNAATSWPGLSSTWSDRNLIGSALVQEKLEQLSRLLKKSLMTEAYYRIAAAWLQAKGNQSQLPEKLSLFGIDVPVLQRELEQRLCLDVPLLESLDDFCLRLYQPGQIPEMAIPDDPPVAL</sequence>
<evidence type="ECO:0000313" key="2">
    <source>
        <dbReference type="EMBL" id="GGA67557.1"/>
    </source>
</evidence>
<dbReference type="RefSeq" id="WP_087504406.1">
    <property type="nucleotide sequence ID" value="NZ_BMDX01000002.1"/>
</dbReference>
<dbReference type="Proteomes" id="UP000619743">
    <property type="component" value="Unassembled WGS sequence"/>
</dbReference>
<organism evidence="2 3">
    <name type="scientific">Neiella marina</name>
    <dbReference type="NCBI Taxonomy" id="508461"/>
    <lineage>
        <taxon>Bacteria</taxon>
        <taxon>Pseudomonadati</taxon>
        <taxon>Pseudomonadota</taxon>
        <taxon>Gammaproteobacteria</taxon>
        <taxon>Alteromonadales</taxon>
        <taxon>Echinimonadaceae</taxon>
        <taxon>Neiella</taxon>
    </lineage>
</organism>
<dbReference type="AlphaFoldDB" id="A0A8J2XMX4"/>
<evidence type="ECO:0000256" key="1">
    <source>
        <dbReference type="SAM" id="Phobius"/>
    </source>
</evidence>
<keyword evidence="1" id="KW-1133">Transmembrane helix</keyword>
<name>A0A8J2XMX4_9GAMM</name>
<keyword evidence="1" id="KW-0472">Membrane</keyword>
<evidence type="ECO:0000313" key="3">
    <source>
        <dbReference type="Proteomes" id="UP000619743"/>
    </source>
</evidence>
<keyword evidence="3" id="KW-1185">Reference proteome</keyword>
<dbReference type="EMBL" id="BMDX01000002">
    <property type="protein sequence ID" value="GGA67557.1"/>
    <property type="molecule type" value="Genomic_DNA"/>
</dbReference>
<keyword evidence="1" id="KW-0812">Transmembrane</keyword>
<protein>
    <submittedName>
        <fullName evidence="2">Uncharacterized protein</fullName>
    </submittedName>
</protein>